<feature type="domain" description="Reverse transcriptase zinc-binding" evidence="1">
    <location>
        <begin position="84"/>
        <end position="150"/>
    </location>
</feature>
<accession>A0A392N4E1</accession>
<comment type="caution">
    <text evidence="2">The sequence shown here is derived from an EMBL/GenBank/DDBJ whole genome shotgun (WGS) entry which is preliminary data.</text>
</comment>
<dbReference type="PANTHER" id="PTHR36617">
    <property type="entry name" value="PROTEIN, PUTATIVE-RELATED"/>
    <property type="match status" value="1"/>
</dbReference>
<dbReference type="PANTHER" id="PTHR36617:SF5">
    <property type="entry name" value="OS05G0421675 PROTEIN"/>
    <property type="match status" value="1"/>
</dbReference>
<evidence type="ECO:0000313" key="2">
    <source>
        <dbReference type="EMBL" id="MCH93858.1"/>
    </source>
</evidence>
<sequence>WCGDVPLRRLYPNLFEKESEPFVVVANRMIGNYSDRIWNWRWSSNLTDTEMVEVETLQHLLFDVSISDGLEDKWSWIPEQMEKFSVKSSYVTLSSSRNSVDLNPSVLAALNELWVTNIPSKVSIFGWRLLLGKLPTKAALAHRGRSGNSCNYNYSNWCTNPLDCLSSI</sequence>
<proteinExistence type="predicted"/>
<organism evidence="2 3">
    <name type="scientific">Trifolium medium</name>
    <dbReference type="NCBI Taxonomy" id="97028"/>
    <lineage>
        <taxon>Eukaryota</taxon>
        <taxon>Viridiplantae</taxon>
        <taxon>Streptophyta</taxon>
        <taxon>Embryophyta</taxon>
        <taxon>Tracheophyta</taxon>
        <taxon>Spermatophyta</taxon>
        <taxon>Magnoliopsida</taxon>
        <taxon>eudicotyledons</taxon>
        <taxon>Gunneridae</taxon>
        <taxon>Pentapetalae</taxon>
        <taxon>rosids</taxon>
        <taxon>fabids</taxon>
        <taxon>Fabales</taxon>
        <taxon>Fabaceae</taxon>
        <taxon>Papilionoideae</taxon>
        <taxon>50 kb inversion clade</taxon>
        <taxon>NPAAA clade</taxon>
        <taxon>Hologalegina</taxon>
        <taxon>IRL clade</taxon>
        <taxon>Trifolieae</taxon>
        <taxon>Trifolium</taxon>
    </lineage>
</organism>
<protein>
    <submittedName>
        <fullName evidence="2">Ribonuclease H protein</fullName>
    </submittedName>
</protein>
<dbReference type="EMBL" id="LXQA010025928">
    <property type="protein sequence ID" value="MCH93858.1"/>
    <property type="molecule type" value="Genomic_DNA"/>
</dbReference>
<evidence type="ECO:0000259" key="1">
    <source>
        <dbReference type="Pfam" id="PF13966"/>
    </source>
</evidence>
<keyword evidence="3" id="KW-1185">Reference proteome</keyword>
<dbReference type="AlphaFoldDB" id="A0A392N4E1"/>
<name>A0A392N4E1_9FABA</name>
<evidence type="ECO:0000313" key="3">
    <source>
        <dbReference type="Proteomes" id="UP000265520"/>
    </source>
</evidence>
<dbReference type="Pfam" id="PF13966">
    <property type="entry name" value="zf-RVT"/>
    <property type="match status" value="1"/>
</dbReference>
<dbReference type="Proteomes" id="UP000265520">
    <property type="component" value="Unassembled WGS sequence"/>
</dbReference>
<dbReference type="InterPro" id="IPR026960">
    <property type="entry name" value="RVT-Znf"/>
</dbReference>
<feature type="non-terminal residue" evidence="2">
    <location>
        <position position="1"/>
    </location>
</feature>
<reference evidence="2 3" key="1">
    <citation type="journal article" date="2018" name="Front. Plant Sci.">
        <title>Red Clover (Trifolium pratense) and Zigzag Clover (T. medium) - A Picture of Genomic Similarities and Differences.</title>
        <authorList>
            <person name="Dluhosova J."/>
            <person name="Istvanek J."/>
            <person name="Nedelnik J."/>
            <person name="Repkova J."/>
        </authorList>
    </citation>
    <scope>NUCLEOTIDE SEQUENCE [LARGE SCALE GENOMIC DNA]</scope>
    <source>
        <strain evidence="3">cv. 10/8</strain>
        <tissue evidence="2">Leaf</tissue>
    </source>
</reference>